<dbReference type="EMBL" id="BRYB01003432">
    <property type="protein sequence ID" value="GMI36581.1"/>
    <property type="molecule type" value="Genomic_DNA"/>
</dbReference>
<evidence type="ECO:0000313" key="2">
    <source>
        <dbReference type="EMBL" id="GMI36581.1"/>
    </source>
</evidence>
<protein>
    <submittedName>
        <fullName evidence="2">Uncharacterized protein</fullName>
    </submittedName>
</protein>
<sequence length="222" mass="24932">MPASFGSPQRKTPSNTLLDYSSPPPKSPSYSSPRRDQFLGTPPSVLKMGKTATYRSMPVPHSEGKFMNKNRFRGSPLRDDNGRSSRHPSTVSKKCSGNRVIWHKGTPSKNPGDRSIRRLTRWEKHTLFEGRPDLDPSKGGGFDMGKWMNGEEQEEDPYGDDDDEDMLVSESESEDENDEPMNVSNVSSNDSFHDALEAEDERVEKENSGDSSFLMRLMQVGK</sequence>
<reference evidence="2 3" key="1">
    <citation type="journal article" date="2023" name="Commun. Biol.">
        <title>Genome analysis of Parmales, the sister group of diatoms, reveals the evolutionary specialization of diatoms from phago-mixotrophs to photoautotrophs.</title>
        <authorList>
            <person name="Ban H."/>
            <person name="Sato S."/>
            <person name="Yoshikawa S."/>
            <person name="Yamada K."/>
            <person name="Nakamura Y."/>
            <person name="Ichinomiya M."/>
            <person name="Sato N."/>
            <person name="Blanc-Mathieu R."/>
            <person name="Endo H."/>
            <person name="Kuwata A."/>
            <person name="Ogata H."/>
        </authorList>
    </citation>
    <scope>NUCLEOTIDE SEQUENCE [LARGE SCALE GENOMIC DNA]</scope>
</reference>
<evidence type="ECO:0000256" key="1">
    <source>
        <dbReference type="SAM" id="MobiDB-lite"/>
    </source>
</evidence>
<evidence type="ECO:0000313" key="3">
    <source>
        <dbReference type="Proteomes" id="UP001165060"/>
    </source>
</evidence>
<keyword evidence="3" id="KW-1185">Reference proteome</keyword>
<comment type="caution">
    <text evidence="2">The sequence shown here is derived from an EMBL/GenBank/DDBJ whole genome shotgun (WGS) entry which is preliminary data.</text>
</comment>
<feature type="compositionally biased region" description="Polar residues" evidence="1">
    <location>
        <begin position="1"/>
        <end position="19"/>
    </location>
</feature>
<feature type="compositionally biased region" description="Basic and acidic residues" evidence="1">
    <location>
        <begin position="191"/>
        <end position="208"/>
    </location>
</feature>
<dbReference type="Proteomes" id="UP001165060">
    <property type="component" value="Unassembled WGS sequence"/>
</dbReference>
<proteinExistence type="predicted"/>
<organism evidence="2 3">
    <name type="scientific">Tetraparma gracilis</name>
    <dbReference type="NCBI Taxonomy" id="2962635"/>
    <lineage>
        <taxon>Eukaryota</taxon>
        <taxon>Sar</taxon>
        <taxon>Stramenopiles</taxon>
        <taxon>Ochrophyta</taxon>
        <taxon>Bolidophyceae</taxon>
        <taxon>Parmales</taxon>
        <taxon>Triparmaceae</taxon>
        <taxon>Tetraparma</taxon>
    </lineage>
</organism>
<name>A0ABQ6MZP7_9STRA</name>
<feature type="compositionally biased region" description="Basic and acidic residues" evidence="1">
    <location>
        <begin position="111"/>
        <end position="136"/>
    </location>
</feature>
<gene>
    <name evidence="2" type="ORF">TeGR_g1376</name>
</gene>
<feature type="compositionally biased region" description="Acidic residues" evidence="1">
    <location>
        <begin position="151"/>
        <end position="179"/>
    </location>
</feature>
<accession>A0ABQ6MZP7</accession>
<feature type="region of interest" description="Disordered" evidence="1">
    <location>
        <begin position="1"/>
        <end position="222"/>
    </location>
</feature>